<dbReference type="Pfam" id="PF07635">
    <property type="entry name" value="PSCyt1"/>
    <property type="match status" value="2"/>
</dbReference>
<accession>A0ABQ5LVR8</accession>
<keyword evidence="2 4" id="KW-0479">Metal-binding</keyword>
<gene>
    <name evidence="7" type="ORF">STA1M1_29590</name>
</gene>
<evidence type="ECO:0000256" key="4">
    <source>
        <dbReference type="PROSITE-ProRule" id="PRU00433"/>
    </source>
</evidence>
<evidence type="ECO:0000256" key="5">
    <source>
        <dbReference type="SAM" id="SignalP"/>
    </source>
</evidence>
<dbReference type="InterPro" id="IPR036909">
    <property type="entry name" value="Cyt_c-like_dom_sf"/>
</dbReference>
<feature type="domain" description="Cytochrome c" evidence="6">
    <location>
        <begin position="21"/>
        <end position="111"/>
    </location>
</feature>
<feature type="chain" id="PRO_5046103789" description="Cytochrome c domain-containing protein" evidence="5">
    <location>
        <begin position="21"/>
        <end position="299"/>
    </location>
</feature>
<dbReference type="PANTHER" id="PTHR35889">
    <property type="entry name" value="CYCLOINULO-OLIGOSACCHARIDE FRUCTANOTRANSFERASE-RELATED"/>
    <property type="match status" value="1"/>
</dbReference>
<organism evidence="7 8">
    <name type="scientific">Sinisalibacter aestuarii</name>
    <dbReference type="NCBI Taxonomy" id="2949426"/>
    <lineage>
        <taxon>Bacteria</taxon>
        <taxon>Pseudomonadati</taxon>
        <taxon>Pseudomonadota</taxon>
        <taxon>Alphaproteobacteria</taxon>
        <taxon>Rhodobacterales</taxon>
        <taxon>Roseobacteraceae</taxon>
        <taxon>Sinisalibacter</taxon>
    </lineage>
</organism>
<dbReference type="EMBL" id="BROH01000009">
    <property type="protein sequence ID" value="GKY89090.1"/>
    <property type="molecule type" value="Genomic_DNA"/>
</dbReference>
<keyword evidence="8" id="KW-1185">Reference proteome</keyword>
<keyword evidence="5" id="KW-0732">Signal</keyword>
<dbReference type="InterPro" id="IPR009056">
    <property type="entry name" value="Cyt_c-like_dom"/>
</dbReference>
<sequence>MIRAVPLALTAICAALPAPAADWATVTAIFEERCIFCHAGEDAPLGLSLDSHAGVMAGSQNGPVVLPQSPQESPLYGRITGALMPQMPLDGPPFLEATEIAALLGWIEAGAPGPEAGANSVEPAAEADPYADGVITFPEVERIFLQRCIECHSDNSTLGAPPEGLRLSSYAAILAGGERAVLIPGNPQASEIIRRVEGLADPRMPMDGPPWLTPDQIGLLRDWIAGGALSAEGVPAPMPTGAELRYRGTMTGEDEIDGVRFIVTGGTRIDERPGIGQQAELRARVAPDGAIVAERLRAR</sequence>
<evidence type="ECO:0000313" key="7">
    <source>
        <dbReference type="EMBL" id="GKY89090.1"/>
    </source>
</evidence>
<evidence type="ECO:0000259" key="6">
    <source>
        <dbReference type="PROSITE" id="PS51007"/>
    </source>
</evidence>
<dbReference type="InterPro" id="IPR011429">
    <property type="entry name" value="Cyt_c_Planctomycete-type"/>
</dbReference>
<dbReference type="RefSeq" id="WP_281843124.1">
    <property type="nucleotide sequence ID" value="NZ_BROH01000009.1"/>
</dbReference>
<comment type="caution">
    <text evidence="7">The sequence shown here is derived from an EMBL/GenBank/DDBJ whole genome shotgun (WGS) entry which is preliminary data.</text>
</comment>
<reference evidence="7" key="1">
    <citation type="journal article" date="2023" name="Int. J. Syst. Evol. Microbiol.">
        <title>Sinisalibacter aestuarii sp. nov., isolated from estuarine sediment of the Arakawa River.</title>
        <authorList>
            <person name="Arafat S.T."/>
            <person name="Hirano S."/>
            <person name="Sato A."/>
            <person name="Takeuchi K."/>
            <person name="Yasuda T."/>
            <person name="Terahara T."/>
            <person name="Hamada M."/>
            <person name="Kobayashi T."/>
        </authorList>
    </citation>
    <scope>NUCLEOTIDE SEQUENCE</scope>
    <source>
        <strain evidence="7">B-399</strain>
    </source>
</reference>
<dbReference type="SUPFAM" id="SSF46626">
    <property type="entry name" value="Cytochrome c"/>
    <property type="match status" value="2"/>
</dbReference>
<keyword evidence="3 4" id="KW-0408">Iron</keyword>
<feature type="signal peptide" evidence="5">
    <location>
        <begin position="1"/>
        <end position="20"/>
    </location>
</feature>
<keyword evidence="1 4" id="KW-0349">Heme</keyword>
<protein>
    <recommendedName>
        <fullName evidence="6">Cytochrome c domain-containing protein</fullName>
    </recommendedName>
</protein>
<feature type="domain" description="Cytochrome c" evidence="6">
    <location>
        <begin position="128"/>
        <end position="266"/>
    </location>
</feature>
<dbReference type="Proteomes" id="UP001144205">
    <property type="component" value="Unassembled WGS sequence"/>
</dbReference>
<dbReference type="PROSITE" id="PS51007">
    <property type="entry name" value="CYTC"/>
    <property type="match status" value="2"/>
</dbReference>
<evidence type="ECO:0000256" key="2">
    <source>
        <dbReference type="ARBA" id="ARBA00022723"/>
    </source>
</evidence>
<name>A0ABQ5LVR8_9RHOB</name>
<evidence type="ECO:0000256" key="3">
    <source>
        <dbReference type="ARBA" id="ARBA00023004"/>
    </source>
</evidence>
<proteinExistence type="predicted"/>
<evidence type="ECO:0000313" key="8">
    <source>
        <dbReference type="Proteomes" id="UP001144205"/>
    </source>
</evidence>
<evidence type="ECO:0000256" key="1">
    <source>
        <dbReference type="ARBA" id="ARBA00022617"/>
    </source>
</evidence>
<dbReference type="PANTHER" id="PTHR35889:SF3">
    <property type="entry name" value="F-BOX DOMAIN-CONTAINING PROTEIN"/>
    <property type="match status" value="1"/>
</dbReference>